<gene>
    <name evidence="9" type="ORF">FDP41_004928</name>
</gene>
<name>A0A6A5BEJ8_NAEFO</name>
<dbReference type="GeneID" id="68112146"/>
<dbReference type="OrthoDB" id="727118at2759"/>
<feature type="region of interest" description="Disordered" evidence="7">
    <location>
        <begin position="375"/>
        <end position="420"/>
    </location>
</feature>
<dbReference type="InterPro" id="IPR019775">
    <property type="entry name" value="WD40_repeat_CS"/>
</dbReference>
<evidence type="ECO:0000313" key="10">
    <source>
        <dbReference type="Proteomes" id="UP000444721"/>
    </source>
</evidence>
<keyword evidence="3" id="KW-0677">Repeat</keyword>
<dbReference type="PROSITE" id="PS50082">
    <property type="entry name" value="WD_REPEATS_2"/>
    <property type="match status" value="5"/>
</dbReference>
<dbReference type="InterPro" id="IPR001680">
    <property type="entry name" value="WD40_rpt"/>
</dbReference>
<feature type="compositionally biased region" description="Low complexity" evidence="7">
    <location>
        <begin position="1"/>
        <end position="23"/>
    </location>
</feature>
<dbReference type="InterPro" id="IPR013258">
    <property type="entry name" value="Striatin_N"/>
</dbReference>
<comment type="caution">
    <text evidence="9">The sequence shown here is derived from an EMBL/GenBank/DDBJ whole genome shotgun (WGS) entry which is preliminary data.</text>
</comment>
<feature type="repeat" description="WD" evidence="6">
    <location>
        <begin position="431"/>
        <end position="472"/>
    </location>
</feature>
<dbReference type="InterPro" id="IPR036322">
    <property type="entry name" value="WD40_repeat_dom_sf"/>
</dbReference>
<dbReference type="CDD" id="cd00200">
    <property type="entry name" value="WD40"/>
    <property type="match status" value="1"/>
</dbReference>
<dbReference type="Pfam" id="PF00400">
    <property type="entry name" value="WD40"/>
    <property type="match status" value="5"/>
</dbReference>
<feature type="domain" description="Striatin N-terminal" evidence="8">
    <location>
        <begin position="62"/>
        <end position="212"/>
    </location>
</feature>
<dbReference type="AlphaFoldDB" id="A0A6A5BEJ8"/>
<dbReference type="GO" id="GO:0005516">
    <property type="term" value="F:calmodulin binding"/>
    <property type="evidence" value="ECO:0007669"/>
    <property type="project" value="UniProtKB-KW"/>
</dbReference>
<feature type="compositionally biased region" description="Low complexity" evidence="7">
    <location>
        <begin position="164"/>
        <end position="193"/>
    </location>
</feature>
<feature type="repeat" description="WD" evidence="6">
    <location>
        <begin position="479"/>
        <end position="510"/>
    </location>
</feature>
<dbReference type="PROSITE" id="PS00678">
    <property type="entry name" value="WD_REPEATS_1"/>
    <property type="match status" value="2"/>
</dbReference>
<dbReference type="SUPFAM" id="SSF50978">
    <property type="entry name" value="WD40 repeat-like"/>
    <property type="match status" value="1"/>
</dbReference>
<evidence type="ECO:0000256" key="5">
    <source>
        <dbReference type="ARBA" id="ARBA00023054"/>
    </source>
</evidence>
<keyword evidence="2 6" id="KW-0853">WD repeat</keyword>
<evidence type="ECO:0000256" key="7">
    <source>
        <dbReference type="SAM" id="MobiDB-lite"/>
    </source>
</evidence>
<dbReference type="Pfam" id="PF08232">
    <property type="entry name" value="Striatin"/>
    <property type="match status" value="1"/>
</dbReference>
<proteinExistence type="inferred from homology"/>
<feature type="compositionally biased region" description="Basic and acidic residues" evidence="7">
    <location>
        <begin position="296"/>
        <end position="317"/>
    </location>
</feature>
<reference evidence="9 10" key="1">
    <citation type="journal article" date="2019" name="Sci. Rep.">
        <title>Nanopore sequencing improves the draft genome of the human pathogenic amoeba Naegleria fowleri.</title>
        <authorList>
            <person name="Liechti N."/>
            <person name="Schurch N."/>
            <person name="Bruggmann R."/>
            <person name="Wittwer M."/>
        </authorList>
    </citation>
    <scope>NUCLEOTIDE SEQUENCE [LARGE SCALE GENOMIC DNA]</scope>
    <source>
        <strain evidence="9 10">ATCC 30894</strain>
    </source>
</reference>
<dbReference type="InterPro" id="IPR051488">
    <property type="entry name" value="WD_repeat_striatin"/>
</dbReference>
<dbReference type="VEuPathDB" id="AmoebaDB:NfTy_086330"/>
<feature type="region of interest" description="Disordered" evidence="7">
    <location>
        <begin position="261"/>
        <end position="317"/>
    </location>
</feature>
<dbReference type="RefSeq" id="XP_044560966.1">
    <property type="nucleotide sequence ID" value="XM_044708396.1"/>
</dbReference>
<dbReference type="InterPro" id="IPR015943">
    <property type="entry name" value="WD40/YVTN_repeat-like_dom_sf"/>
</dbReference>
<feature type="repeat" description="WD" evidence="6">
    <location>
        <begin position="668"/>
        <end position="709"/>
    </location>
</feature>
<evidence type="ECO:0000256" key="3">
    <source>
        <dbReference type="ARBA" id="ARBA00022737"/>
    </source>
</evidence>
<organism evidence="9 10">
    <name type="scientific">Naegleria fowleri</name>
    <name type="common">Brain eating amoeba</name>
    <dbReference type="NCBI Taxonomy" id="5763"/>
    <lineage>
        <taxon>Eukaryota</taxon>
        <taxon>Discoba</taxon>
        <taxon>Heterolobosea</taxon>
        <taxon>Tetramitia</taxon>
        <taxon>Eutetramitia</taxon>
        <taxon>Vahlkampfiidae</taxon>
        <taxon>Naegleria</taxon>
    </lineage>
</organism>
<sequence>MSGFSSSSSTGSQPFLSNNNNNNFQTPPVSSSLLMEGSSNSGGFYSMNTVNNAVLQNLNFPTTINFLQREFRRFENERELWELERGELSTTIAHLESFRKSQEKIQYDLLRRIKMLEFALRTERSKFSTLVDHIRKTESSDESYKKNLLSFCESLVTTAKPVVSSTSSQQNNSSSASNPAQNGSSTTPTPLSKSKPKSLEIMRNYLKEIESSDLWSLIADIPENTPSNMMNAQYVLPTTDPKSIGSVTQELTTISDNNSDFSTASSVSTTNHTGYSDNESGISSITTNTLPTQSNEIHKSKNHEKSRNEENTTEAEDMRKFITQLRQRGYSDKTIEKTIGEKIPEDMLEEVKPWKDEDSQLSSDGLSLLGKKKPSWKFEGDTAKNDTTSELMTKSDLDSSTTTTFNSTSSSNSSNNNSQSLPSTWIPKYTLKHHLDSVRSIAFHPTENYLISGSEDCTVKVWNVTKLNKSKANEPIQTLRGHTGTVYTVLCGSTRVFSAGQDDTIIFWNIPPIDHDPYTNYGYATPFLKSSLTGHSDAIWSLSLHEQSHLLLSASADETVMVWDYESASSPLKKTFSLSKIGTPTCVSFLPNDNSKFVVSFSNSKLGLFDTEMGKLIWISDSLGDEGKSSHLIYQFACHENVPMIITAHEDKKIRYYDSSSGKVINEMVGHKEAVTSVSFDPNGLYFASVGHDSSLRIWDIASKHCIQELPAHRKKYDEAIHDVSYHPTKSLLATCGADSVIKIYTTK</sequence>
<feature type="compositionally biased region" description="Polar residues" evidence="7">
    <location>
        <begin position="261"/>
        <end position="295"/>
    </location>
</feature>
<dbReference type="PANTHER" id="PTHR15653">
    <property type="entry name" value="STRIATIN"/>
    <property type="match status" value="1"/>
</dbReference>
<keyword evidence="4" id="KW-0112">Calmodulin-binding</keyword>
<dbReference type="OMA" id="SKCSQEV"/>
<keyword evidence="5" id="KW-0175">Coiled coil</keyword>
<evidence type="ECO:0000313" key="9">
    <source>
        <dbReference type="EMBL" id="KAF0976253.1"/>
    </source>
</evidence>
<comment type="similarity">
    <text evidence="1">Belongs to the WD repeat striatin family.</text>
</comment>
<dbReference type="Gene3D" id="1.20.5.300">
    <property type="match status" value="1"/>
</dbReference>
<dbReference type="VEuPathDB" id="AmoebaDB:FDP41_004928"/>
<dbReference type="EMBL" id="VFQX01000041">
    <property type="protein sequence ID" value="KAF0976253.1"/>
    <property type="molecule type" value="Genomic_DNA"/>
</dbReference>
<feature type="compositionally biased region" description="Low complexity" evidence="7">
    <location>
        <begin position="399"/>
        <end position="420"/>
    </location>
</feature>
<evidence type="ECO:0000256" key="1">
    <source>
        <dbReference type="ARBA" id="ARBA00009616"/>
    </source>
</evidence>
<protein>
    <recommendedName>
        <fullName evidence="8">Striatin N-terminal domain-containing protein</fullName>
    </recommendedName>
</protein>
<evidence type="ECO:0000259" key="8">
    <source>
        <dbReference type="Pfam" id="PF08232"/>
    </source>
</evidence>
<dbReference type="SMART" id="SM00320">
    <property type="entry name" value="WD40"/>
    <property type="match status" value="7"/>
</dbReference>
<keyword evidence="10" id="KW-1185">Reference proteome</keyword>
<evidence type="ECO:0000256" key="6">
    <source>
        <dbReference type="PROSITE-ProRule" id="PRU00221"/>
    </source>
</evidence>
<feature type="repeat" description="WD" evidence="6">
    <location>
        <begin position="532"/>
        <end position="573"/>
    </location>
</feature>
<accession>A0A6A5BEJ8</accession>
<dbReference type="PANTHER" id="PTHR15653:SF0">
    <property type="entry name" value="CONNECTOR OF KINASE TO AP-1, ISOFORM E"/>
    <property type="match status" value="1"/>
</dbReference>
<feature type="region of interest" description="Disordered" evidence="7">
    <location>
        <begin position="1"/>
        <end position="35"/>
    </location>
</feature>
<dbReference type="Gene3D" id="2.130.10.10">
    <property type="entry name" value="YVTN repeat-like/Quinoprotein amine dehydrogenase"/>
    <property type="match status" value="3"/>
</dbReference>
<evidence type="ECO:0000256" key="2">
    <source>
        <dbReference type="ARBA" id="ARBA00022574"/>
    </source>
</evidence>
<dbReference type="VEuPathDB" id="AmoebaDB:NF0096150"/>
<dbReference type="PRINTS" id="PR00320">
    <property type="entry name" value="GPROTEINBRPT"/>
</dbReference>
<evidence type="ECO:0000256" key="4">
    <source>
        <dbReference type="ARBA" id="ARBA00022860"/>
    </source>
</evidence>
<dbReference type="Proteomes" id="UP000444721">
    <property type="component" value="Unassembled WGS sequence"/>
</dbReference>
<dbReference type="PROSITE" id="PS50294">
    <property type="entry name" value="WD_REPEATS_REGION"/>
    <property type="match status" value="4"/>
</dbReference>
<feature type="repeat" description="WD" evidence="6">
    <location>
        <begin position="714"/>
        <end position="748"/>
    </location>
</feature>
<feature type="region of interest" description="Disordered" evidence="7">
    <location>
        <begin position="163"/>
        <end position="196"/>
    </location>
</feature>
<dbReference type="InterPro" id="IPR020472">
    <property type="entry name" value="WD40_PAC1"/>
</dbReference>